<evidence type="ECO:0008006" key="4">
    <source>
        <dbReference type="Google" id="ProtNLM"/>
    </source>
</evidence>
<name>A0A367X6N9_9PROT</name>
<reference evidence="2 3" key="1">
    <citation type="submission" date="2014-07" db="EMBL/GenBank/DDBJ databases">
        <title>Draft genome sequence of Thalassospira profundimaris PR54-5.</title>
        <authorList>
            <person name="Lai Q."/>
            <person name="Shao Z."/>
        </authorList>
    </citation>
    <scope>NUCLEOTIDE SEQUENCE [LARGE SCALE GENOMIC DNA]</scope>
    <source>
        <strain evidence="2 3">PR54-5</strain>
    </source>
</reference>
<protein>
    <recommendedName>
        <fullName evidence="4">DUF3576 domain-containing protein</fullName>
    </recommendedName>
</protein>
<dbReference type="OrthoDB" id="8479681at2"/>
<proteinExistence type="predicted"/>
<gene>
    <name evidence="2" type="ORF">TH30_02085</name>
</gene>
<evidence type="ECO:0000256" key="1">
    <source>
        <dbReference type="SAM" id="SignalP"/>
    </source>
</evidence>
<organism evidence="2 3">
    <name type="scientific">Thalassospira profundimaris</name>
    <dbReference type="NCBI Taxonomy" id="502049"/>
    <lineage>
        <taxon>Bacteria</taxon>
        <taxon>Pseudomonadati</taxon>
        <taxon>Pseudomonadota</taxon>
        <taxon>Alphaproteobacteria</taxon>
        <taxon>Rhodospirillales</taxon>
        <taxon>Thalassospiraceae</taxon>
        <taxon>Thalassospira</taxon>
    </lineage>
</organism>
<feature type="chain" id="PRO_5016770294" description="DUF3576 domain-containing protein" evidence="1">
    <location>
        <begin position="20"/>
        <end position="180"/>
    </location>
</feature>
<comment type="caution">
    <text evidence="2">The sequence shown here is derived from an EMBL/GenBank/DDBJ whole genome shotgun (WGS) entry which is preliminary data.</text>
</comment>
<dbReference type="Proteomes" id="UP000252255">
    <property type="component" value="Unassembled WGS sequence"/>
</dbReference>
<evidence type="ECO:0000313" key="2">
    <source>
        <dbReference type="EMBL" id="RCK49139.1"/>
    </source>
</evidence>
<sequence>MLCIATLSAFLAACAGTQADYDSFPGSAPGDQKVNGRKATRADLKKEGTLFGEDGLNIFGGEDNKQSGGGSGIGVNSFLWRATLDTLSFMPLNSADPFGGVIITDWYAPAETPNERFKLTAYILGTALRSDAIKVSVFRQVNVGPNQWQDAVVEGGTVTSLEDAILTRARQLRIDSANVQ</sequence>
<dbReference type="InterPro" id="IPR021959">
    <property type="entry name" value="DUF3576"/>
</dbReference>
<evidence type="ECO:0000313" key="3">
    <source>
        <dbReference type="Proteomes" id="UP000252255"/>
    </source>
</evidence>
<feature type="signal peptide" evidence="1">
    <location>
        <begin position="1"/>
        <end position="19"/>
    </location>
</feature>
<keyword evidence="1" id="KW-0732">Signal</keyword>
<dbReference type="AlphaFoldDB" id="A0A367X6N9"/>
<dbReference type="Pfam" id="PF12100">
    <property type="entry name" value="DUF3576"/>
    <property type="match status" value="1"/>
</dbReference>
<accession>A0A367X6N9</accession>
<dbReference type="EMBL" id="JPWI01000001">
    <property type="protein sequence ID" value="RCK49139.1"/>
    <property type="molecule type" value="Genomic_DNA"/>
</dbReference>